<dbReference type="InterPro" id="IPR027417">
    <property type="entry name" value="P-loop_NTPase"/>
</dbReference>
<name>A0A068SK29_KLEPN</name>
<evidence type="ECO:0000313" key="3">
    <source>
        <dbReference type="EMBL" id="SYH37462.1"/>
    </source>
</evidence>
<dbReference type="AlphaFoldDB" id="A0A068SK29"/>
<dbReference type="RefSeq" id="WP_011154474.1">
    <property type="nucleotide sequence ID" value="NC_025134.1"/>
</dbReference>
<reference evidence="2" key="1">
    <citation type="journal article" date="2014" name="J. Antimicrob. Chemother.">
        <title>Characterization of pFOX-7a, a conjugative IncL/M plasmid encoding the FOX-7 AmpC-type ?-lactamase, involved in a large outbreak in a neonatal intensive care unit.</title>
        <authorList>
            <person name="Di Pilato V."/>
            <person name="Arena F."/>
            <person name="Giani T."/>
            <person name="Conte V."/>
            <person name="Cresti S."/>
            <person name="Rossolini G.M."/>
        </authorList>
    </citation>
    <scope>NUCLEOTIDE SEQUENCE [LARGE SCALE GENOMIC DNA]</scope>
    <source>
        <strain evidence="2">45A03</strain>
        <plasmid evidence="2">pFOX-7a</plasmid>
    </source>
</reference>
<geneLocation type="plasmid" evidence="2">
    <name>pFOX-7a</name>
</geneLocation>
<organism evidence="2">
    <name type="scientific">Klebsiella pneumoniae</name>
    <dbReference type="NCBI Taxonomy" id="573"/>
    <lineage>
        <taxon>Bacteria</taxon>
        <taxon>Pseudomonadati</taxon>
        <taxon>Pseudomonadota</taxon>
        <taxon>Gammaproteobacteria</taxon>
        <taxon>Enterobacterales</taxon>
        <taxon>Enterobacteriaceae</taxon>
        <taxon>Klebsiella/Raoultella group</taxon>
        <taxon>Klebsiella</taxon>
        <taxon>Klebsiella pneumoniae complex</taxon>
    </lineage>
</organism>
<dbReference type="EMBL" id="KT935445">
    <property type="protein sequence ID" value="ALU64752.1"/>
    <property type="molecule type" value="Genomic_DNA"/>
</dbReference>
<reference evidence="3 4" key="4">
    <citation type="submission" date="2018-08" db="EMBL/GenBank/DDBJ databases">
        <authorList>
            <consortium name="Pathogen Informatics"/>
        </authorList>
    </citation>
    <scope>NUCLEOTIDE SEQUENCE [LARGE SCALE GENOMIC DNA]</scope>
    <source>
        <strain evidence="3 4">EuSCAPE_IT093</strain>
    </source>
</reference>
<dbReference type="Proteomes" id="UP000258673">
    <property type="component" value="Unassembled WGS sequence"/>
</dbReference>
<evidence type="ECO:0000313" key="2">
    <source>
        <dbReference type="EMBL" id="CDN24812.1"/>
    </source>
</evidence>
<dbReference type="Gene3D" id="3.40.50.300">
    <property type="entry name" value="P-loop containing nucleotide triphosphate hydrolases"/>
    <property type="match status" value="1"/>
</dbReference>
<geneLocation type="plasmid" evidence="1">
    <name>6411TF</name>
</geneLocation>
<gene>
    <name evidence="1" type="primary">traU</name>
    <name evidence="3" type="ORF">SAMEA3515122_05007</name>
</gene>
<dbReference type="SUPFAM" id="SSF52540">
    <property type="entry name" value="P-loop containing nucleoside triphosphate hydrolases"/>
    <property type="match status" value="1"/>
</dbReference>
<keyword evidence="2" id="KW-0614">Plasmid</keyword>
<reference evidence="1" key="3">
    <citation type="journal article" date="2016" name="Antimicrob. Agents Chemother.">
        <title>Complete Sequences of Multidrug Resistance Plasmids Bearing rmtD1 and rmtD2 16S rRNA Methyltransferase Genes.</title>
        <authorList>
            <person name="Bueno M.F."/>
            <person name="Francisco G.R."/>
            <person name="de Oliveira Garcia D."/>
            <person name="Doi Y."/>
        </authorList>
    </citation>
    <scope>NUCLEOTIDE SEQUENCE</scope>
    <source>
        <strain evidence="1">Kp6411</strain>
        <plasmid evidence="1">6411TF</plasmid>
    </source>
</reference>
<dbReference type="EMBL" id="UKUT01000018">
    <property type="protein sequence ID" value="SYH37462.1"/>
    <property type="molecule type" value="Genomic_DNA"/>
</dbReference>
<dbReference type="GeneID" id="97918242"/>
<evidence type="ECO:0000313" key="4">
    <source>
        <dbReference type="Proteomes" id="UP000258673"/>
    </source>
</evidence>
<proteinExistence type="predicted"/>
<accession>A0A068SK29</accession>
<sequence>MISFFEDVIEGISRNLTSNDSLKYCDLTTVVGLTSQDRVEHPEIRAPYILTTKNNDFLTVIEVQGAKSSFDEKSFNDFIMHLSNSLSNSFINSGHKLSVVFERDFTKNQEELNNVYKPQVAAIERLQIDIKDLIADDAKKIAAHYSRERAYIVLYTSKGMIAKDELKNEQAKAAGVMKDIPQTRFSQNPIEFQLEGLKITHDAMLWRLIGMLQGDDESGMGLLVDVLDVKHAGAMMRQMLFRNSTSENWYPRTPFDQNLRVYGAPRKGNIDSVLPPRLNIQIMEGELEEDGGLIYCDGKYYGSVALELPPLHPVKFKQLFNAINRKIPYRIKYDFMGGGKKALFWPSVIISFLRFIPSLGTIARDMDYVGAQSETDPTAIMAINFATWGDTKDEAKRNLAALTKAIEGWGVSGVSKTYGNPGSALIASVPGLTTATPGSLHYPPLSEGLRMLPFERPASPWHGKGNINFITLDGKLFPYQIASPLQEKFTDVITGVPGSGKSVLANRLNLSAIFRADKKLPYLTIIDKGYSAKGIADLIWAELPADLRHLVASITLNNDESHCINICDTQLGSRYLTQFEEVFLKQMLNAFCIDPAIGQPPDAMSVGQIVSKVVSRVYKAKAHSDANKFKFNDPVVNEALKVSGLDTELGEDWFEKATWWEVVDKLFAKKYFHAATVAQRYAVPTIYDFISELQEEGFSKQYADVKVNGSEPVVNFVARCFQAAAADYAIFSGITVYDFSPETRIAILDMQNVLGDRTTPAGKLKSGIMYLFARQMAVRNYYLPQSAETFIPALPEQYRAYHQARIRELSEEVKHTFYDECHNFAGIDFIQNALNTADLEDRKFNVRTAFSSQYLSHMPSSVLKTMNSLFMMRLTEGDEEYLKQLEINIPADILRRFRQLPQGVYPDGSGTAFLGIFKTKRGLICHILKNTLGPKLLWALNSSAKDRALRDVLYEELGTKQAREVLANRFPMGSASSIIDEMVVNQGGERDSEEESQTMAMKLAKEIISDVRRGFR</sequence>
<protein>
    <submittedName>
        <fullName evidence="2">TraU</fullName>
    </submittedName>
    <submittedName>
        <fullName evidence="3">Type IV secretory pathway, VirB4 components</fullName>
    </submittedName>
</protein>
<dbReference type="EMBL" id="HG934082">
    <property type="protein sequence ID" value="CDN24812.1"/>
    <property type="molecule type" value="Genomic_DNA"/>
</dbReference>
<evidence type="ECO:0000313" key="1">
    <source>
        <dbReference type="EMBL" id="ALU64752.1"/>
    </source>
</evidence>
<reference evidence="1" key="2">
    <citation type="submission" date="2015-10" db="EMBL/GenBank/DDBJ databases">
        <authorList>
            <person name="Bueno M.F.C."/>
            <person name="Francisco G.R."/>
            <person name="Doi Y."/>
            <person name="Garcia D.O."/>
        </authorList>
    </citation>
    <scope>NUCLEOTIDE SEQUENCE</scope>
    <source>
        <strain evidence="1">Kp6411</strain>
        <plasmid evidence="1">6411TF</plasmid>
    </source>
</reference>